<evidence type="ECO:0000313" key="2">
    <source>
        <dbReference type="EMBL" id="SDR55543.1"/>
    </source>
</evidence>
<keyword evidence="3" id="KW-1185">Reference proteome</keyword>
<dbReference type="EMBL" id="FNKX01000002">
    <property type="protein sequence ID" value="SDR55543.1"/>
    <property type="molecule type" value="Genomic_DNA"/>
</dbReference>
<dbReference type="Proteomes" id="UP000199365">
    <property type="component" value="Unassembled WGS sequence"/>
</dbReference>
<name>A0A1H1JZV8_9BURK</name>
<dbReference type="RefSeq" id="WP_143037267.1">
    <property type="nucleotide sequence ID" value="NZ_FNKX01000002.1"/>
</dbReference>
<evidence type="ECO:0000313" key="3">
    <source>
        <dbReference type="Proteomes" id="UP000199365"/>
    </source>
</evidence>
<reference evidence="3" key="1">
    <citation type="submission" date="2016-10" db="EMBL/GenBank/DDBJ databases">
        <authorList>
            <person name="Varghese N."/>
            <person name="Submissions S."/>
        </authorList>
    </citation>
    <scope>NUCLEOTIDE SEQUENCE [LARGE SCALE GENOMIC DNA]</scope>
    <source>
        <strain evidence="3">DUS833</strain>
    </source>
</reference>
<keyword evidence="1" id="KW-0472">Membrane</keyword>
<accession>A0A1H1JZV8</accession>
<dbReference type="STRING" id="157910.SAMN05445850_6100"/>
<keyword evidence="1" id="KW-0812">Transmembrane</keyword>
<feature type="transmembrane region" description="Helical" evidence="1">
    <location>
        <begin position="59"/>
        <end position="78"/>
    </location>
</feature>
<dbReference type="AlphaFoldDB" id="A0A1H1JZV8"/>
<evidence type="ECO:0000256" key="1">
    <source>
        <dbReference type="SAM" id="Phobius"/>
    </source>
</evidence>
<protein>
    <submittedName>
        <fullName evidence="2">Uncharacterized protein</fullName>
    </submittedName>
</protein>
<keyword evidence="1" id="KW-1133">Transmembrane helix</keyword>
<organism evidence="2 3">
    <name type="scientific">Paraburkholderia tuberum</name>
    <dbReference type="NCBI Taxonomy" id="157910"/>
    <lineage>
        <taxon>Bacteria</taxon>
        <taxon>Pseudomonadati</taxon>
        <taxon>Pseudomonadota</taxon>
        <taxon>Betaproteobacteria</taxon>
        <taxon>Burkholderiales</taxon>
        <taxon>Burkholderiaceae</taxon>
        <taxon>Paraburkholderia</taxon>
    </lineage>
</organism>
<proteinExistence type="predicted"/>
<sequence length="122" mass="13341">MVAWSAEDLLYLRLGTETPNWSLAADDDMLLLAAGHGEKRVGVRLTSVQLEKIRMAKDGLVITAMGVIILGAYFRLYLVGWKVNDHVWKGRASSDANFLHVAQAAEESTAYPSIVVDLVTAP</sequence>
<gene>
    <name evidence="2" type="ORF">SAMN05445850_6100</name>
</gene>